<dbReference type="Proteomes" id="UP000070352">
    <property type="component" value="Unassembled WGS sequence"/>
</dbReference>
<dbReference type="OrthoDB" id="9786347at2"/>
<proteinExistence type="inferred from homology"/>
<name>A0A135L3J7_9BACI</name>
<dbReference type="InterPro" id="IPR025526">
    <property type="entry name" value="DsrC-like_dom_sf"/>
</dbReference>
<dbReference type="STRING" id="1413211.U473_05450"/>
<evidence type="ECO:0000313" key="6">
    <source>
        <dbReference type="Proteomes" id="UP000070352"/>
    </source>
</evidence>
<dbReference type="AlphaFoldDB" id="A0A135L3J7"/>
<evidence type="ECO:0000313" key="5">
    <source>
        <dbReference type="EMBL" id="KXG43521.1"/>
    </source>
</evidence>
<evidence type="ECO:0000256" key="1">
    <source>
        <dbReference type="ARBA" id="ARBA00004496"/>
    </source>
</evidence>
<dbReference type="EMBL" id="LSKU01000001">
    <property type="protein sequence ID" value="KXG43521.1"/>
    <property type="molecule type" value="Genomic_DNA"/>
</dbReference>
<dbReference type="Gene3D" id="1.10.10.370">
    <property type="entry name" value="DsrC-like protein, C-terminal domain"/>
    <property type="match status" value="1"/>
</dbReference>
<reference evidence="5 6" key="1">
    <citation type="submission" date="2016-02" db="EMBL/GenBank/DDBJ databases">
        <title>Draft Genome for Tepidibacillus decaturensis nov. sp. Strain Z9, an Anaerobic, Moderately Thermophilic and Heterotrophic Bacterium from Deep Subsurface of the Illinois Basin, USA.</title>
        <authorList>
            <person name="Dong Y."/>
            <person name="Chang J.Y."/>
            <person name="Sanford R."/>
            <person name="Fouke B.W."/>
        </authorList>
    </citation>
    <scope>NUCLEOTIDE SEQUENCE [LARGE SCALE GENOMIC DNA]</scope>
    <source>
        <strain evidence="5 6">Z9</strain>
    </source>
</reference>
<evidence type="ECO:0000256" key="4">
    <source>
        <dbReference type="PIRSR" id="PIRSR006223-50"/>
    </source>
</evidence>
<evidence type="ECO:0000256" key="2">
    <source>
        <dbReference type="ARBA" id="ARBA00005718"/>
    </source>
</evidence>
<comment type="subcellular location">
    <subcellularLocation>
        <location evidence="1">Cytoplasm</location>
    </subcellularLocation>
</comment>
<dbReference type="InterPro" id="IPR007453">
    <property type="entry name" value="DsrC/TusE"/>
</dbReference>
<protein>
    <submittedName>
        <fullName evidence="5">Sulfur relay protein DsrC</fullName>
    </submittedName>
</protein>
<comment type="caution">
    <text evidence="5">The sequence shown here is derived from an EMBL/GenBank/DDBJ whole genome shotgun (WGS) entry which is preliminary data.</text>
</comment>
<dbReference type="Gene3D" id="3.30.1420.10">
    <property type="match status" value="1"/>
</dbReference>
<sequence length="105" mass="11700">MAEKLIAGFTVDVNEEGYLTNPAQWNKEIAVELAKEVGIEELTERHWKVIEFLQKDFQENGKLPTIRRVNKVGGISTKELYELYPDGPLVKAAKVAGLSKPASCV</sequence>
<evidence type="ECO:0000256" key="3">
    <source>
        <dbReference type="ARBA" id="ARBA00022490"/>
    </source>
</evidence>
<comment type="similarity">
    <text evidence="2">Belongs to the DsrC/TusE family.</text>
</comment>
<dbReference type="NCBIfam" id="TIGR03342">
    <property type="entry name" value="dsrC_tusE_dsvC"/>
    <property type="match status" value="1"/>
</dbReference>
<dbReference type="SUPFAM" id="SSF69721">
    <property type="entry name" value="DsrC, the gamma subunit of dissimilatory sulfite reductase"/>
    <property type="match status" value="1"/>
</dbReference>
<dbReference type="GO" id="GO:0097163">
    <property type="term" value="F:sulfur carrier activity"/>
    <property type="evidence" value="ECO:0007669"/>
    <property type="project" value="TreeGrafter"/>
</dbReference>
<organism evidence="5 6">
    <name type="scientific">Tepidibacillus decaturensis</name>
    <dbReference type="NCBI Taxonomy" id="1413211"/>
    <lineage>
        <taxon>Bacteria</taxon>
        <taxon>Bacillati</taxon>
        <taxon>Bacillota</taxon>
        <taxon>Bacilli</taxon>
        <taxon>Bacillales</taxon>
        <taxon>Bacillaceae</taxon>
        <taxon>Tepidibacillus</taxon>
    </lineage>
</organism>
<dbReference type="Pfam" id="PF04358">
    <property type="entry name" value="DsrC"/>
    <property type="match status" value="1"/>
</dbReference>
<keyword evidence="6" id="KW-1185">Reference proteome</keyword>
<accession>A0A135L3J7</accession>
<dbReference type="PANTHER" id="PTHR37010">
    <property type="entry name" value="SULFURTRANSFERASE TUSE"/>
    <property type="match status" value="1"/>
</dbReference>
<dbReference type="GO" id="GO:0005737">
    <property type="term" value="C:cytoplasm"/>
    <property type="evidence" value="ECO:0007669"/>
    <property type="project" value="UniProtKB-SubCell"/>
</dbReference>
<dbReference type="InterPro" id="IPR043163">
    <property type="entry name" value="DsrC-like_N"/>
</dbReference>
<dbReference type="RefSeq" id="WP_068724125.1">
    <property type="nucleotide sequence ID" value="NZ_LSKU01000001.1"/>
</dbReference>
<keyword evidence="3" id="KW-0963">Cytoplasm</keyword>
<dbReference type="PIRSF" id="PIRSF006223">
    <property type="entry name" value="DsrC_TusE"/>
    <property type="match status" value="1"/>
</dbReference>
<gene>
    <name evidence="5" type="ORF">U473_05450</name>
</gene>
<dbReference type="InterPro" id="IPR042072">
    <property type="entry name" value="DsrC-like_C"/>
</dbReference>
<dbReference type="GO" id="GO:0002143">
    <property type="term" value="P:tRNA wobble position uridine thiolation"/>
    <property type="evidence" value="ECO:0007669"/>
    <property type="project" value="TreeGrafter"/>
</dbReference>
<dbReference type="PANTHER" id="PTHR37010:SF1">
    <property type="entry name" value="SULFURTRANSFERASE TUSE"/>
    <property type="match status" value="1"/>
</dbReference>
<feature type="active site" description="Cysteine persulfide intermediate" evidence="4">
    <location>
        <position position="104"/>
    </location>
</feature>